<name>A0AAD7M1B5_QUISA</name>
<dbReference type="KEGG" id="qsa:O6P43_012257"/>
<evidence type="ECO:0000313" key="2">
    <source>
        <dbReference type="Proteomes" id="UP001163823"/>
    </source>
</evidence>
<accession>A0AAD7M1B5</accession>
<protein>
    <submittedName>
        <fullName evidence="1">Uncharacterized protein</fullName>
    </submittedName>
</protein>
<dbReference type="AlphaFoldDB" id="A0AAD7M1B5"/>
<evidence type="ECO:0000313" key="1">
    <source>
        <dbReference type="EMBL" id="KAJ7968105.1"/>
    </source>
</evidence>
<comment type="caution">
    <text evidence="1">The sequence shown here is derived from an EMBL/GenBank/DDBJ whole genome shotgun (WGS) entry which is preliminary data.</text>
</comment>
<reference evidence="1" key="1">
    <citation type="journal article" date="2023" name="Science">
        <title>Elucidation of the pathway for biosynthesis of saponin adjuvants from the soapbark tree.</title>
        <authorList>
            <person name="Reed J."/>
            <person name="Orme A."/>
            <person name="El-Demerdash A."/>
            <person name="Owen C."/>
            <person name="Martin L.B.B."/>
            <person name="Misra R.C."/>
            <person name="Kikuchi S."/>
            <person name="Rejzek M."/>
            <person name="Martin A.C."/>
            <person name="Harkess A."/>
            <person name="Leebens-Mack J."/>
            <person name="Louveau T."/>
            <person name="Stephenson M.J."/>
            <person name="Osbourn A."/>
        </authorList>
    </citation>
    <scope>NUCLEOTIDE SEQUENCE</scope>
    <source>
        <strain evidence="1">S10</strain>
    </source>
</reference>
<gene>
    <name evidence="1" type="ORF">O6P43_012257</name>
</gene>
<dbReference type="EMBL" id="JARAOO010000005">
    <property type="protein sequence ID" value="KAJ7968105.1"/>
    <property type="molecule type" value="Genomic_DNA"/>
</dbReference>
<organism evidence="1 2">
    <name type="scientific">Quillaja saponaria</name>
    <name type="common">Soap bark tree</name>
    <dbReference type="NCBI Taxonomy" id="32244"/>
    <lineage>
        <taxon>Eukaryota</taxon>
        <taxon>Viridiplantae</taxon>
        <taxon>Streptophyta</taxon>
        <taxon>Embryophyta</taxon>
        <taxon>Tracheophyta</taxon>
        <taxon>Spermatophyta</taxon>
        <taxon>Magnoliopsida</taxon>
        <taxon>eudicotyledons</taxon>
        <taxon>Gunneridae</taxon>
        <taxon>Pentapetalae</taxon>
        <taxon>rosids</taxon>
        <taxon>fabids</taxon>
        <taxon>Fabales</taxon>
        <taxon>Quillajaceae</taxon>
        <taxon>Quillaja</taxon>
    </lineage>
</organism>
<keyword evidence="2" id="KW-1185">Reference proteome</keyword>
<sequence>MQFLYFLCKEDHFLILQSGTPCDNLHPPGECDDYHGNYYGISWHSILMDNRLGVHVDMTWFCVDIIYTLNGVSVIPRISYGIAAGSIKVRLKEKLSFQASFLWCKGQGINLA</sequence>
<proteinExistence type="predicted"/>
<dbReference type="Proteomes" id="UP001163823">
    <property type="component" value="Chromosome 5"/>
</dbReference>